<evidence type="ECO:0000313" key="7">
    <source>
        <dbReference type="RefSeq" id="XP_006816237.1"/>
    </source>
</evidence>
<dbReference type="PROSITE" id="PS00018">
    <property type="entry name" value="EF_HAND_1"/>
    <property type="match status" value="4"/>
</dbReference>
<keyword evidence="2" id="KW-0677">Repeat</keyword>
<dbReference type="SUPFAM" id="SSF47473">
    <property type="entry name" value="EF-hand"/>
    <property type="match status" value="7"/>
</dbReference>
<dbReference type="Pfam" id="PF08976">
    <property type="entry name" value="EF-hand_11"/>
    <property type="match status" value="3"/>
</dbReference>
<dbReference type="InterPro" id="IPR018247">
    <property type="entry name" value="EF_Hand_1_Ca_BS"/>
</dbReference>
<dbReference type="Pfam" id="PF13499">
    <property type="entry name" value="EF-hand_7"/>
    <property type="match status" value="2"/>
</dbReference>
<keyword evidence="6" id="KW-1185">Reference proteome</keyword>
<dbReference type="GeneID" id="102802305"/>
<feature type="domain" description="EF-hand" evidence="5">
    <location>
        <begin position="882"/>
        <end position="917"/>
    </location>
</feature>
<evidence type="ECO:0000256" key="3">
    <source>
        <dbReference type="ARBA" id="ARBA00022837"/>
    </source>
</evidence>
<feature type="domain" description="EF-hand" evidence="5">
    <location>
        <begin position="1118"/>
        <end position="1153"/>
    </location>
</feature>
<evidence type="ECO:0000259" key="5">
    <source>
        <dbReference type="PROSITE" id="PS50222"/>
    </source>
</evidence>
<dbReference type="RefSeq" id="XP_006816237.1">
    <property type="nucleotide sequence ID" value="XM_006816174.1"/>
</dbReference>
<dbReference type="CDD" id="cd00051">
    <property type="entry name" value="EFh"/>
    <property type="match status" value="4"/>
</dbReference>
<evidence type="ECO:0000256" key="1">
    <source>
        <dbReference type="ARBA" id="ARBA00022553"/>
    </source>
</evidence>
<dbReference type="InterPro" id="IPR015070">
    <property type="entry name" value="EF_hand_DJBP"/>
</dbReference>
<dbReference type="Pfam" id="PF13202">
    <property type="entry name" value="EF-hand_5"/>
    <property type="match status" value="4"/>
</dbReference>
<keyword evidence="1" id="KW-0597">Phosphoprotein</keyword>
<feature type="compositionally biased region" description="Polar residues" evidence="4">
    <location>
        <begin position="32"/>
        <end position="42"/>
    </location>
</feature>
<feature type="domain" description="EF-hand" evidence="5">
    <location>
        <begin position="775"/>
        <end position="810"/>
    </location>
</feature>
<feature type="domain" description="EF-hand" evidence="5">
    <location>
        <begin position="468"/>
        <end position="503"/>
    </location>
</feature>
<feature type="domain" description="EF-hand" evidence="5">
    <location>
        <begin position="90"/>
        <end position="121"/>
    </location>
</feature>
<keyword evidence="3" id="KW-0106">Calcium</keyword>
<evidence type="ECO:0000256" key="4">
    <source>
        <dbReference type="SAM" id="MobiDB-lite"/>
    </source>
</evidence>
<feature type="domain" description="EF-hand" evidence="5">
    <location>
        <begin position="194"/>
        <end position="229"/>
    </location>
</feature>
<evidence type="ECO:0000313" key="6">
    <source>
        <dbReference type="Proteomes" id="UP000694865"/>
    </source>
</evidence>
<dbReference type="PANTHER" id="PTHR20875:SF2">
    <property type="entry name" value="EF-HAND CALCIUM-BINDING DOMAIN-CONTAINING PROTEIN 6"/>
    <property type="match status" value="1"/>
</dbReference>
<sequence>MAQVMKFNQEPLALRPNTSGVVFTPKQILKTTGPNVRPSTAGRTKEHGRKTPITRASLPSSLSTYTANASLSIIELEQMLRDKIQSNYYDLKQAFQNYDIDQSLTITKGELRRVLEMFVMPFTADQFEAVMAKVPTNPNGTVSYCMFLDRYGQGSSGSKETKWMSSGHRYQYTRSPQEMGVDHIERLLKERIGTNLKNVIKAFRLFDYNRDGRIQRHEMRKVIENYCFRLSDNQFERLWGRYDFNHTGIVNYNDFLRRLGINVQKNEKSQPDTTKLAMTWRQVYEDKNKQVEKAATMNRTDDVVKGMTFSQIEHELRKRLKDNYVNLKKAFMAFDYKRDGYISIDDLKTILINFTLPMSDQLFSQLMDRFGFKASHKIPWEHFLEKFQDPRIEGNGQTIPIKWNHKVNPIRESDKKIQPNEILKLLHRHVINMYPSLKQAFLSFDDNRDGRITKSELRKIIETFTIRLTDSQFKELLLLLDPYHDNFIDYHQFLDLFEVRETDEGHKWLISEHRYNDQAKPAILAWETVEEILRKKIAEYWKSVSAAFVVVDPEKTGRISKRHLKRILENHVLPVSDDHFEKMCSLCDESEDGKIMFAEFLDRLGVDISPGDLYGTSTQIHVNSELAEVTRRADIDNRLHNVRKNALERTTQMKADEVIVRLKDRMSQHDSAIRDTFLKYCSNGKTTLTKKEFRKVLESFGMYMVDEHFNDLVLRLGFNKGQLSYSDFVLNFEDPRRAGPGEEIQRTPNHRYNKLDMQLMSALEVEAQLRDKLREGFSDLRQAFYKLDDDHNGLVRREDFRHLLDSFMFHMTDEEFNKLMGSLGIGKRTKLSYKDFLAKFQLTDNAEGHPWLNSTHRYNHIKDPTELAADQVHEILLSKAKRNYADLAKAFRSIDKRGNGVIKKRELRELLYTFMLPMTKKEFDKLWIRYDPEYKNHIDHRHFLAMMGLGMAFAPGDDEGTSRRIIEDSYQALDAHHENQVQKHRAITLNQARSSQSLTSDQLIQRLKDRFRDHYSTFQDAFQKSDKIKDGKISISELQKILVDLNYLVDDETFFEFLDKIGMPTNKTRLSYEQFLSAFDEAQEPRYKKKNKPEVTVESFSTLQPEKALKKLKRIVYSDRDVLRAAFNSFDRDHQGRLSAGEFRRILDHFCFKLTDKQFKLLMTKVKVHSDLSIDWLQFLDDFSCDDRTVAQNWLESVQKVAKDASPRPMGVDEIQMRLQEIISARFYQFAERFSEIDYAKIGVIAKDDFRDVIQDSAFRLTDSQFEKLWSTLDINKFGNLEYRKFLNKFSTTLPNGYDPPGTAMSRPSTSATMRSGSRMSRMSDLYGRRTTTPMVNAENIERKLKDKIYKYWQDIQKMCRLKDDNDSGEIDIYDFRDIMEQFQLYLPADEFQQLMQKYDLQENGKFNYNSFLRNFVLRLKPITEEESTDNTDRLLQRKQIHPTRVPMKVGVVSDNLMEAMLRVRECVVQNWKQMRRTFRAIDTTAIGTVSPLEFRSVLRQFNINLSEDEFFHLMTYYDKEMSGRVSYNDFLRAYLKP</sequence>
<dbReference type="Gene3D" id="1.10.238.10">
    <property type="entry name" value="EF-hand"/>
    <property type="match status" value="13"/>
</dbReference>
<feature type="domain" description="EF-hand" evidence="5">
    <location>
        <begin position="322"/>
        <end position="357"/>
    </location>
</feature>
<protein>
    <submittedName>
        <fullName evidence="7">EF-hand calcium-binding domain-containing protein 6-like</fullName>
    </submittedName>
</protein>
<dbReference type="Proteomes" id="UP000694865">
    <property type="component" value="Unplaced"/>
</dbReference>
<gene>
    <name evidence="7" type="primary">LOC102802305</name>
</gene>
<dbReference type="SMART" id="SM00054">
    <property type="entry name" value="EFh"/>
    <property type="match status" value="18"/>
</dbReference>
<feature type="domain" description="EF-hand" evidence="5">
    <location>
        <begin position="1013"/>
        <end position="1048"/>
    </location>
</feature>
<dbReference type="InterPro" id="IPR052603">
    <property type="entry name" value="EFCB6"/>
</dbReference>
<feature type="domain" description="EF-hand" evidence="5">
    <location>
        <begin position="1351"/>
        <end position="1386"/>
    </location>
</feature>
<proteinExistence type="predicted"/>
<feature type="domain" description="EF-hand" evidence="5">
    <location>
        <begin position="432"/>
        <end position="467"/>
    </location>
</feature>
<feature type="domain" description="EF-hand" evidence="5">
    <location>
        <begin position="1470"/>
        <end position="1505"/>
    </location>
</feature>
<organism evidence="6 7">
    <name type="scientific">Saccoglossus kowalevskii</name>
    <name type="common">Acorn worm</name>
    <dbReference type="NCBI Taxonomy" id="10224"/>
    <lineage>
        <taxon>Eukaryota</taxon>
        <taxon>Metazoa</taxon>
        <taxon>Hemichordata</taxon>
        <taxon>Enteropneusta</taxon>
        <taxon>Harrimaniidae</taxon>
        <taxon>Saccoglossus</taxon>
    </lineage>
</organism>
<name>A0ABM0M896_SACKO</name>
<dbReference type="InterPro" id="IPR011992">
    <property type="entry name" value="EF-hand-dom_pair"/>
</dbReference>
<dbReference type="PROSITE" id="PS50222">
    <property type="entry name" value="EF_HAND_2"/>
    <property type="match status" value="11"/>
</dbReference>
<reference evidence="7" key="1">
    <citation type="submission" date="2025-08" db="UniProtKB">
        <authorList>
            <consortium name="RefSeq"/>
        </authorList>
    </citation>
    <scope>IDENTIFICATION</scope>
    <source>
        <tissue evidence="7">Testes</tissue>
    </source>
</reference>
<feature type="region of interest" description="Disordered" evidence="4">
    <location>
        <begin position="32"/>
        <end position="52"/>
    </location>
</feature>
<accession>A0ABM0M896</accession>
<dbReference type="PANTHER" id="PTHR20875">
    <property type="entry name" value="EF-HAND CALCIUM-BINDING DOMAIN-CONTAINING PROTEIN 6-RELATED"/>
    <property type="match status" value="1"/>
</dbReference>
<dbReference type="InterPro" id="IPR002048">
    <property type="entry name" value="EF_hand_dom"/>
</dbReference>
<evidence type="ECO:0000256" key="2">
    <source>
        <dbReference type="ARBA" id="ARBA00022737"/>
    </source>
</evidence>